<reference evidence="2 3" key="1">
    <citation type="submission" date="2020-06" db="EMBL/GenBank/DDBJ databases">
        <authorList>
            <person name="Qiu C."/>
            <person name="Liu Z."/>
        </authorList>
    </citation>
    <scope>NUCLEOTIDE SEQUENCE [LARGE SCALE GENOMIC DNA]</scope>
    <source>
        <strain evidence="2 3">EM 1</strain>
    </source>
</reference>
<dbReference type="InterPro" id="IPR011852">
    <property type="entry name" value="TRAP_TAXI"/>
</dbReference>
<feature type="transmembrane region" description="Helical" evidence="1">
    <location>
        <begin position="338"/>
        <end position="362"/>
    </location>
</feature>
<dbReference type="RefSeq" id="WP_176802412.1">
    <property type="nucleotide sequence ID" value="NZ_JABXYJ010000002.1"/>
</dbReference>
<accession>A0A850QE41</accession>
<dbReference type="Proteomes" id="UP000588051">
    <property type="component" value="Unassembled WGS sequence"/>
</dbReference>
<name>A0A850QE41_9BURK</name>
<dbReference type="AlphaFoldDB" id="A0A850QE41"/>
<keyword evidence="1" id="KW-0472">Membrane</keyword>
<dbReference type="SUPFAM" id="SSF53850">
    <property type="entry name" value="Periplasmic binding protein-like II"/>
    <property type="match status" value="1"/>
</dbReference>
<evidence type="ECO:0000256" key="1">
    <source>
        <dbReference type="SAM" id="Phobius"/>
    </source>
</evidence>
<keyword evidence="1" id="KW-1133">Transmembrane helix</keyword>
<dbReference type="Pfam" id="PF16868">
    <property type="entry name" value="NMT1_3"/>
    <property type="match status" value="1"/>
</dbReference>
<dbReference type="PANTHER" id="PTHR42941">
    <property type="entry name" value="SLL1037 PROTEIN"/>
    <property type="match status" value="1"/>
</dbReference>
<keyword evidence="3" id="KW-1185">Reference proteome</keyword>
<proteinExistence type="predicted"/>
<comment type="caution">
    <text evidence="2">The sequence shown here is derived from an EMBL/GenBank/DDBJ whole genome shotgun (WGS) entry which is preliminary data.</text>
</comment>
<feature type="transmembrane region" description="Helical" evidence="1">
    <location>
        <begin position="12"/>
        <end position="36"/>
    </location>
</feature>
<dbReference type="Gene3D" id="3.40.190.10">
    <property type="entry name" value="Periplasmic binding protein-like II"/>
    <property type="match status" value="2"/>
</dbReference>
<organism evidence="2 3">
    <name type="scientific">Undibacterium oligocarboniphilum</name>
    <dbReference type="NCBI Taxonomy" id="666702"/>
    <lineage>
        <taxon>Bacteria</taxon>
        <taxon>Pseudomonadati</taxon>
        <taxon>Pseudomonadota</taxon>
        <taxon>Betaproteobacteria</taxon>
        <taxon>Burkholderiales</taxon>
        <taxon>Oxalobacteraceae</taxon>
        <taxon>Undibacterium</taxon>
    </lineage>
</organism>
<gene>
    <name evidence="2" type="ORF">HV832_04865</name>
</gene>
<dbReference type="EMBL" id="JABXYJ010000002">
    <property type="protein sequence ID" value="NVO77157.1"/>
    <property type="molecule type" value="Genomic_DNA"/>
</dbReference>
<protein>
    <submittedName>
        <fullName evidence="2">ABC transporter substrate-binding protein</fullName>
    </submittedName>
</protein>
<evidence type="ECO:0000313" key="3">
    <source>
        <dbReference type="Proteomes" id="UP000588051"/>
    </source>
</evidence>
<evidence type="ECO:0000313" key="2">
    <source>
        <dbReference type="EMBL" id="NVO77157.1"/>
    </source>
</evidence>
<keyword evidence="1" id="KW-0812">Transmembrane</keyword>
<sequence>MQKIKFTLFSLRDLIVAFGPVTLMVLIVGGLGLWLVDPAPSRVVDMSTGPENSGYERLAKRYAEELAKNQITLRFHTSQGSSQNLERISDPDSEIEVGFVRSGSTDPVQASDKGLVSLGSLFYEPIWIFYRDKKELTTISQFRGKRINIGAEGTGVRRIFEQILSVNSMSPEDVSLQRLEDTPATMAFLDGKMDVLVFSTASDAPLVQMLLQTPGVRLFDFVQAEAYTRRFPYLSQVVLPRGIVDIGLDIPSRDYHLISPTATLVAHESLHPALMGQLLQAAQRIHSKADWLSRQGEFPSDRYTEIPVAAEAEKFYKNGPPVLQRYLSFWMANFVERMWVVLVALGALLLPLSKIIPPLYVWRIRSRIYRWYGQLRTVEQVIDHLNPEDKIPVLERQLRRLDEIENKVNHISVPLSYAEELYGLRSHIHFVRNRVQSLLVQQGVQNP</sequence>
<dbReference type="PANTHER" id="PTHR42941:SF1">
    <property type="entry name" value="SLL1037 PROTEIN"/>
    <property type="match status" value="1"/>
</dbReference>